<dbReference type="Proteomes" id="UP000501094">
    <property type="component" value="Chromosome"/>
</dbReference>
<keyword evidence="3" id="KW-1185">Reference proteome</keyword>
<evidence type="ECO:0000256" key="1">
    <source>
        <dbReference type="SAM" id="Phobius"/>
    </source>
</evidence>
<dbReference type="AlphaFoldDB" id="A0A6H1Q1J7"/>
<keyword evidence="1" id="KW-0472">Membrane</keyword>
<sequence>MSIKKKKSFALKLRNYFFTGVIVLIPIGFTLYLSKFLINFSTKLVPSGLNPNTYLPYAIPGIEIILTIIFITIVGGLSLTFIGKKFLQIIDDLFKRMPILRTIYSAIGQMTDSFREQEGNKKSVVLFEYPRKGSWAVGFATKENTGEIKAKTNINLVNVFVPTTPNPTSGFLLMIPKEDLIYLDMTFEEASKFIVSAGTSKPKS</sequence>
<dbReference type="PANTHER" id="PTHR31876">
    <property type="entry name" value="COV-LIKE PROTEIN 1"/>
    <property type="match status" value="1"/>
</dbReference>
<name>A0A6H1Q1J7_9PROT</name>
<keyword evidence="1" id="KW-0812">Transmembrane</keyword>
<accession>A0A6H1Q1J7</accession>
<keyword evidence="1" id="KW-1133">Transmembrane helix</keyword>
<dbReference type="Pfam" id="PF04367">
    <property type="entry name" value="DUF502"/>
    <property type="match status" value="1"/>
</dbReference>
<organism evidence="2 3">
    <name type="scientific">Candidatus Pelagibacter giovannonii</name>
    <dbReference type="NCBI Taxonomy" id="2563896"/>
    <lineage>
        <taxon>Bacteria</taxon>
        <taxon>Pseudomonadati</taxon>
        <taxon>Pseudomonadota</taxon>
        <taxon>Alphaproteobacteria</taxon>
        <taxon>Candidatus Pelagibacterales</taxon>
        <taxon>Candidatus Pelagibacteraceae</taxon>
        <taxon>Candidatus Pelagibacter</taxon>
    </lineage>
</organism>
<protein>
    <submittedName>
        <fullName evidence="2">DUF502 domain-containing protein</fullName>
    </submittedName>
</protein>
<evidence type="ECO:0000313" key="3">
    <source>
        <dbReference type="Proteomes" id="UP000501094"/>
    </source>
</evidence>
<dbReference type="EMBL" id="CP038852">
    <property type="protein sequence ID" value="QIZ20380.1"/>
    <property type="molecule type" value="Genomic_DNA"/>
</dbReference>
<dbReference type="KEGG" id="peg:E5R92_01065"/>
<dbReference type="RefSeq" id="WP_168606275.1">
    <property type="nucleotide sequence ID" value="NZ_CP038852.1"/>
</dbReference>
<gene>
    <name evidence="2" type="ORF">E5R92_01065</name>
</gene>
<dbReference type="InterPro" id="IPR007462">
    <property type="entry name" value="COV1-like"/>
</dbReference>
<feature type="transmembrane region" description="Helical" evidence="1">
    <location>
        <begin position="58"/>
        <end position="82"/>
    </location>
</feature>
<evidence type="ECO:0000313" key="2">
    <source>
        <dbReference type="EMBL" id="QIZ20380.1"/>
    </source>
</evidence>
<reference evidence="2 3" key="1">
    <citation type="journal article" date="2020" name="Nat. Microbiol.">
        <title>Lysogenic host-virus interactions in SAR11 marine bacteria.</title>
        <authorList>
            <person name="Morris R.M."/>
            <person name="Cain K.R."/>
            <person name="Hvorecny K.L."/>
            <person name="Kollman J.M."/>
        </authorList>
    </citation>
    <scope>NUCLEOTIDE SEQUENCE [LARGE SCALE GENOMIC DNA]</scope>
    <source>
        <strain evidence="2 3">NP1</strain>
    </source>
</reference>
<feature type="transmembrane region" description="Helical" evidence="1">
    <location>
        <begin position="16"/>
        <end position="38"/>
    </location>
</feature>
<proteinExistence type="predicted"/>
<dbReference type="PANTHER" id="PTHR31876:SF26">
    <property type="entry name" value="PROTEIN LIKE COV 2"/>
    <property type="match status" value="1"/>
</dbReference>